<evidence type="ECO:0000313" key="6">
    <source>
        <dbReference type="Proteomes" id="UP000824161"/>
    </source>
</evidence>
<proteinExistence type="predicted"/>
<dbReference type="PANTHER" id="PTHR30329">
    <property type="entry name" value="STATOR ELEMENT OF FLAGELLAR MOTOR COMPLEX"/>
    <property type="match status" value="1"/>
</dbReference>
<dbReference type="GO" id="GO:0016020">
    <property type="term" value="C:membrane"/>
    <property type="evidence" value="ECO:0007669"/>
    <property type="project" value="UniProtKB-UniRule"/>
</dbReference>
<dbReference type="PANTHER" id="PTHR30329:SF21">
    <property type="entry name" value="LIPOPROTEIN YIAD-RELATED"/>
    <property type="match status" value="1"/>
</dbReference>
<sequence>MNRPIRIAALCLLACLLSTGCVSKKLYNELAARHAEAVAENEALAAENQKNLSEAGRYRSLYQEASDQLEAARRQSAADREALEQLKRQYADSQQSYQKMLENKESLLDASSRQAREFLAELKAKQDSISSLETELAKKQADLNSREARVAQLEEMISQIQDKLTSVKNALMDALVGFEGKGLTITQRDGKIYVSLENRLLFPSGSWQVDSEGRRAIAEITKVLVAQPDIRVMIEGHTDNVPYRGQGVLKDNWDLSVMRATAIVKLITQNPSIDPRNITAAGRSEYDPVLPNTNSDNRARNRRTEVIITPDLSAIEKMIDELSID</sequence>
<keyword evidence="1" id="KW-0472">Membrane</keyword>
<feature type="signal peptide" evidence="3">
    <location>
        <begin position="1"/>
        <end position="23"/>
    </location>
</feature>
<keyword evidence="3" id="KW-0732">Signal</keyword>
<protein>
    <submittedName>
        <fullName evidence="5">OmpA family protein</fullName>
    </submittedName>
</protein>
<dbReference type="Gene3D" id="3.30.1330.60">
    <property type="entry name" value="OmpA-like domain"/>
    <property type="match status" value="1"/>
</dbReference>
<dbReference type="Pfam" id="PF00691">
    <property type="entry name" value="OmpA"/>
    <property type="match status" value="1"/>
</dbReference>
<dbReference type="InterPro" id="IPR050330">
    <property type="entry name" value="Bact_OuterMem_StrucFunc"/>
</dbReference>
<dbReference type="AlphaFoldDB" id="A0A9D1H833"/>
<organism evidence="5 6">
    <name type="scientific">Candidatus Merdimorpha stercoravium</name>
    <dbReference type="NCBI Taxonomy" id="2840863"/>
    <lineage>
        <taxon>Bacteria</taxon>
        <taxon>Pseudomonadati</taxon>
        <taxon>Bacteroidota</taxon>
        <taxon>Flavobacteriia</taxon>
        <taxon>Flavobacteriales</taxon>
        <taxon>Candidatus Merdimorpha</taxon>
    </lineage>
</organism>
<keyword evidence="2" id="KW-0175">Coiled coil</keyword>
<evidence type="ECO:0000259" key="4">
    <source>
        <dbReference type="PROSITE" id="PS51123"/>
    </source>
</evidence>
<evidence type="ECO:0000256" key="2">
    <source>
        <dbReference type="SAM" id="Coils"/>
    </source>
</evidence>
<reference evidence="5" key="2">
    <citation type="journal article" date="2021" name="PeerJ">
        <title>Extensive microbial diversity within the chicken gut microbiome revealed by metagenomics and culture.</title>
        <authorList>
            <person name="Gilroy R."/>
            <person name="Ravi A."/>
            <person name="Getino M."/>
            <person name="Pursley I."/>
            <person name="Horton D.L."/>
            <person name="Alikhan N.F."/>
            <person name="Baker D."/>
            <person name="Gharbi K."/>
            <person name="Hall N."/>
            <person name="Watson M."/>
            <person name="Adriaenssens E.M."/>
            <person name="Foster-Nyarko E."/>
            <person name="Jarju S."/>
            <person name="Secka A."/>
            <person name="Antonio M."/>
            <person name="Oren A."/>
            <person name="Chaudhuri R.R."/>
            <person name="La Ragione R."/>
            <person name="Hildebrand F."/>
            <person name="Pallen M.J."/>
        </authorList>
    </citation>
    <scope>NUCLEOTIDE SEQUENCE</scope>
    <source>
        <strain evidence="5">1383</strain>
    </source>
</reference>
<evidence type="ECO:0000256" key="1">
    <source>
        <dbReference type="PROSITE-ProRule" id="PRU00473"/>
    </source>
</evidence>
<reference evidence="5" key="1">
    <citation type="submission" date="2020-10" db="EMBL/GenBank/DDBJ databases">
        <authorList>
            <person name="Gilroy R."/>
        </authorList>
    </citation>
    <scope>NUCLEOTIDE SEQUENCE</scope>
    <source>
        <strain evidence="5">1383</strain>
    </source>
</reference>
<evidence type="ECO:0000256" key="3">
    <source>
        <dbReference type="SAM" id="SignalP"/>
    </source>
</evidence>
<dbReference type="CDD" id="cd07185">
    <property type="entry name" value="OmpA_C-like"/>
    <property type="match status" value="1"/>
</dbReference>
<evidence type="ECO:0000313" key="5">
    <source>
        <dbReference type="EMBL" id="HIT97211.1"/>
    </source>
</evidence>
<feature type="domain" description="OmpA-like" evidence="4">
    <location>
        <begin position="189"/>
        <end position="312"/>
    </location>
</feature>
<feature type="coiled-coil region" evidence="2">
    <location>
        <begin position="27"/>
        <end position="170"/>
    </location>
</feature>
<dbReference type="EMBL" id="DVLY01000002">
    <property type="protein sequence ID" value="HIT97211.1"/>
    <property type="molecule type" value="Genomic_DNA"/>
</dbReference>
<comment type="caution">
    <text evidence="5">The sequence shown here is derived from an EMBL/GenBank/DDBJ whole genome shotgun (WGS) entry which is preliminary data.</text>
</comment>
<dbReference type="InterPro" id="IPR036737">
    <property type="entry name" value="OmpA-like_sf"/>
</dbReference>
<dbReference type="Proteomes" id="UP000824161">
    <property type="component" value="Unassembled WGS sequence"/>
</dbReference>
<feature type="chain" id="PRO_5038757052" evidence="3">
    <location>
        <begin position="24"/>
        <end position="325"/>
    </location>
</feature>
<name>A0A9D1H833_9FLAO</name>
<dbReference type="SUPFAM" id="SSF103088">
    <property type="entry name" value="OmpA-like"/>
    <property type="match status" value="1"/>
</dbReference>
<dbReference type="PROSITE" id="PS51123">
    <property type="entry name" value="OMPA_2"/>
    <property type="match status" value="1"/>
</dbReference>
<dbReference type="PROSITE" id="PS51257">
    <property type="entry name" value="PROKAR_LIPOPROTEIN"/>
    <property type="match status" value="1"/>
</dbReference>
<dbReference type="InterPro" id="IPR006665">
    <property type="entry name" value="OmpA-like"/>
</dbReference>
<accession>A0A9D1H833</accession>
<gene>
    <name evidence="5" type="ORF">IAC44_00060</name>
</gene>